<proteinExistence type="predicted"/>
<dbReference type="Proteomes" id="UP000823405">
    <property type="component" value="Unassembled WGS sequence"/>
</dbReference>
<feature type="compositionally biased region" description="Low complexity" evidence="1">
    <location>
        <begin position="421"/>
        <end position="432"/>
    </location>
</feature>
<name>A0A9P6QUC0_9FUNG</name>
<sequence length="532" mass="57020">MSTSSRPIPLYNRPCLASDSSRQQTSFYLVGSSRPGYLTVDYFNSFNSPLTNDPVANQPDSRAWDPNIDKLCFIRPNQQTTNPSVQVIQFGSHTSFLAIAQTNNIVSNATPFADVDFLNAKLFAWSGNFPDANVFTVVTNETIASKPNAWEGLRLVYSGLADSLLDNVLGNTPIASSDAMLAVGTYGTNSGTFSPGHTIVFDKNGGGQIFSTTSDLRANVTNEFRVILLDTPTNVGMNGIKLTASALPVTMGKTAYILDQANNGSTLLYSIVPSESNMLNPVYVMNSSLLFGNILAVSALYNGILTYSSNRSVASFNFFDVTTNTWSGDNLVSAPVVDPPKSSTPIAAIVGGVVGALLVIALTIFFFVRSRRRRSQSVKKPTDGADLAHLSPDANEPNGAADQAYIPYAPGYFQYEEQGHVQHNQQQYQHPPSFIPPPPTSFSQAGNDESLSYKVDTSVKSPTSPYTSPTSPYVSPTSYRDSISQAPGSPESVFSKAQRSSMGHAPQYTPSGSVVVSDARSPQTMPSASPAL</sequence>
<evidence type="ECO:0000313" key="4">
    <source>
        <dbReference type="Proteomes" id="UP000823405"/>
    </source>
</evidence>
<organism evidence="3 4">
    <name type="scientific">Linnemannia gamsii</name>
    <dbReference type="NCBI Taxonomy" id="64522"/>
    <lineage>
        <taxon>Eukaryota</taxon>
        <taxon>Fungi</taxon>
        <taxon>Fungi incertae sedis</taxon>
        <taxon>Mucoromycota</taxon>
        <taxon>Mortierellomycotina</taxon>
        <taxon>Mortierellomycetes</taxon>
        <taxon>Mortierellales</taxon>
        <taxon>Mortierellaceae</taxon>
        <taxon>Linnemannia</taxon>
    </lineage>
</organism>
<accession>A0A9P6QUC0</accession>
<keyword evidence="2" id="KW-1133">Transmembrane helix</keyword>
<protein>
    <submittedName>
        <fullName evidence="3">Uncharacterized protein</fullName>
    </submittedName>
</protein>
<feature type="transmembrane region" description="Helical" evidence="2">
    <location>
        <begin position="282"/>
        <end position="301"/>
    </location>
</feature>
<dbReference type="OrthoDB" id="2431312at2759"/>
<keyword evidence="4" id="KW-1185">Reference proteome</keyword>
<comment type="caution">
    <text evidence="3">The sequence shown here is derived from an EMBL/GenBank/DDBJ whole genome shotgun (WGS) entry which is preliminary data.</text>
</comment>
<feature type="region of interest" description="Disordered" evidence="1">
    <location>
        <begin position="421"/>
        <end position="532"/>
    </location>
</feature>
<evidence type="ECO:0000256" key="1">
    <source>
        <dbReference type="SAM" id="MobiDB-lite"/>
    </source>
</evidence>
<feature type="transmembrane region" description="Helical" evidence="2">
    <location>
        <begin position="346"/>
        <end position="368"/>
    </location>
</feature>
<feature type="compositionally biased region" description="Polar residues" evidence="1">
    <location>
        <begin position="508"/>
        <end position="532"/>
    </location>
</feature>
<evidence type="ECO:0000313" key="3">
    <source>
        <dbReference type="EMBL" id="KAG0290102.1"/>
    </source>
</evidence>
<feature type="region of interest" description="Disordered" evidence="1">
    <location>
        <begin position="377"/>
        <end position="401"/>
    </location>
</feature>
<gene>
    <name evidence="3" type="ORF">BGZ97_006270</name>
</gene>
<keyword evidence="2" id="KW-0812">Transmembrane</keyword>
<feature type="compositionally biased region" description="Low complexity" evidence="1">
    <location>
        <begin position="458"/>
        <end position="479"/>
    </location>
</feature>
<dbReference type="Gene3D" id="1.20.5.900">
    <property type="entry name" value="transmembrane domain of human cd4"/>
    <property type="match status" value="1"/>
</dbReference>
<dbReference type="AlphaFoldDB" id="A0A9P6QUC0"/>
<evidence type="ECO:0000256" key="2">
    <source>
        <dbReference type="SAM" id="Phobius"/>
    </source>
</evidence>
<reference evidence="3" key="1">
    <citation type="journal article" date="2020" name="Fungal Divers.">
        <title>Resolving the Mortierellaceae phylogeny through synthesis of multi-gene phylogenetics and phylogenomics.</title>
        <authorList>
            <person name="Vandepol N."/>
            <person name="Liber J."/>
            <person name="Desiro A."/>
            <person name="Na H."/>
            <person name="Kennedy M."/>
            <person name="Barry K."/>
            <person name="Grigoriev I.V."/>
            <person name="Miller A.N."/>
            <person name="O'Donnell K."/>
            <person name="Stajich J.E."/>
            <person name="Bonito G."/>
        </authorList>
    </citation>
    <scope>NUCLEOTIDE SEQUENCE</scope>
    <source>
        <strain evidence="3">NVP60</strain>
    </source>
</reference>
<dbReference type="EMBL" id="JAAAIN010002785">
    <property type="protein sequence ID" value="KAG0290102.1"/>
    <property type="molecule type" value="Genomic_DNA"/>
</dbReference>
<keyword evidence="2" id="KW-0472">Membrane</keyword>